<sequence length="201" mass="23260">MTIKTKKYALDQKTYISLAFRQWVRDNWLWSGIPLALILINAILNLTHVYPNYWIYVVVILLTVIYVLFWAVQFTGVSQSEQFKPMFEKYVYEIDSRHILMKLNAKEGGMLKWDMIKSGVKTKDAYVLQLGNGLDAKGMPAMNFFMGYLAKQMARAQFLYLPFSIFTSENDQKFMELLLRRKGLLPEAESTTPAKATTTAK</sequence>
<organism evidence="2 3">
    <name type="scientific">Fibrella aquatilis</name>
    <dbReference type="NCBI Taxonomy" id="2817059"/>
    <lineage>
        <taxon>Bacteria</taxon>
        <taxon>Pseudomonadati</taxon>
        <taxon>Bacteroidota</taxon>
        <taxon>Cytophagia</taxon>
        <taxon>Cytophagales</taxon>
        <taxon>Spirosomataceae</taxon>
        <taxon>Fibrella</taxon>
    </lineage>
</organism>
<dbReference type="AlphaFoldDB" id="A0A939G9C5"/>
<comment type="caution">
    <text evidence="2">The sequence shown here is derived from an EMBL/GenBank/DDBJ whole genome shotgun (WGS) entry which is preliminary data.</text>
</comment>
<keyword evidence="3" id="KW-1185">Reference proteome</keyword>
<accession>A0A939G9C5</accession>
<gene>
    <name evidence="2" type="ORF">J2I48_18615</name>
</gene>
<feature type="transmembrane region" description="Helical" evidence="1">
    <location>
        <begin position="28"/>
        <end position="47"/>
    </location>
</feature>
<keyword evidence="1" id="KW-0472">Membrane</keyword>
<evidence type="ECO:0000313" key="2">
    <source>
        <dbReference type="EMBL" id="MBO0933029.1"/>
    </source>
</evidence>
<evidence type="ECO:0000313" key="3">
    <source>
        <dbReference type="Proteomes" id="UP000664795"/>
    </source>
</evidence>
<keyword evidence="1" id="KW-0812">Transmembrane</keyword>
<name>A0A939G9C5_9BACT</name>
<feature type="transmembrane region" description="Helical" evidence="1">
    <location>
        <begin position="53"/>
        <end position="72"/>
    </location>
</feature>
<protein>
    <submittedName>
        <fullName evidence="2">YcxB family protein</fullName>
    </submittedName>
</protein>
<reference evidence="2 3" key="1">
    <citation type="submission" date="2021-03" db="EMBL/GenBank/DDBJ databases">
        <title>Fibrella sp. HMF5036 genome sequencing and assembly.</title>
        <authorList>
            <person name="Kang H."/>
            <person name="Kim H."/>
            <person name="Bae S."/>
            <person name="Joh K."/>
        </authorList>
    </citation>
    <scope>NUCLEOTIDE SEQUENCE [LARGE SCALE GENOMIC DNA]</scope>
    <source>
        <strain evidence="2 3">HMF5036</strain>
    </source>
</reference>
<dbReference type="Proteomes" id="UP000664795">
    <property type="component" value="Unassembled WGS sequence"/>
</dbReference>
<dbReference type="EMBL" id="JAFMYU010000016">
    <property type="protein sequence ID" value="MBO0933029.1"/>
    <property type="molecule type" value="Genomic_DNA"/>
</dbReference>
<evidence type="ECO:0000256" key="1">
    <source>
        <dbReference type="SAM" id="Phobius"/>
    </source>
</evidence>
<dbReference type="RefSeq" id="WP_207336996.1">
    <property type="nucleotide sequence ID" value="NZ_JAFMYU010000016.1"/>
</dbReference>
<proteinExistence type="predicted"/>
<keyword evidence="1" id="KW-1133">Transmembrane helix</keyword>